<dbReference type="Gene3D" id="1.20.59.10">
    <property type="entry name" value="Chorismate mutase"/>
    <property type="match status" value="1"/>
</dbReference>
<evidence type="ECO:0000256" key="6">
    <source>
        <dbReference type="SAM" id="SignalP"/>
    </source>
</evidence>
<dbReference type="PIRSF" id="PIRSF026640">
    <property type="entry name" value="Peripl_chor_mut"/>
    <property type="match status" value="1"/>
</dbReference>
<accession>A0A7I7RQF5</accession>
<dbReference type="InterPro" id="IPR002701">
    <property type="entry name" value="CM_II_prokaryot"/>
</dbReference>
<dbReference type="RefSeq" id="WP_163916413.1">
    <property type="nucleotide sequence ID" value="NZ_AP022592.1"/>
</dbReference>
<evidence type="ECO:0000256" key="4">
    <source>
        <dbReference type="ARBA" id="ARBA00023235"/>
    </source>
</evidence>
<dbReference type="SUPFAM" id="SSF48600">
    <property type="entry name" value="Chorismate mutase II"/>
    <property type="match status" value="1"/>
</dbReference>
<organism evidence="8 9">
    <name type="scientific">Mycolicibacterium arabiense</name>
    <dbReference type="NCBI Taxonomy" id="1286181"/>
    <lineage>
        <taxon>Bacteria</taxon>
        <taxon>Bacillati</taxon>
        <taxon>Actinomycetota</taxon>
        <taxon>Actinomycetes</taxon>
        <taxon>Mycobacteriales</taxon>
        <taxon>Mycobacteriaceae</taxon>
        <taxon>Mycolicibacterium</taxon>
    </lineage>
</organism>
<dbReference type="EMBL" id="AP022592">
    <property type="protein sequence ID" value="BBY46802.1"/>
    <property type="molecule type" value="Genomic_DNA"/>
</dbReference>
<dbReference type="SMART" id="SM00830">
    <property type="entry name" value="CM_2"/>
    <property type="match status" value="1"/>
</dbReference>
<dbReference type="PANTHER" id="PTHR38041">
    <property type="entry name" value="CHORISMATE MUTASE"/>
    <property type="match status" value="1"/>
</dbReference>
<dbReference type="PROSITE" id="PS51168">
    <property type="entry name" value="CHORISMATE_MUT_2"/>
    <property type="match status" value="1"/>
</dbReference>
<dbReference type="PANTHER" id="PTHR38041:SF2">
    <property type="entry name" value="SECRETED CHORISMATE MUTASE"/>
    <property type="match status" value="1"/>
</dbReference>
<comment type="catalytic activity">
    <reaction evidence="5">
        <text>chorismate = prephenate</text>
        <dbReference type="Rhea" id="RHEA:13897"/>
        <dbReference type="ChEBI" id="CHEBI:29748"/>
        <dbReference type="ChEBI" id="CHEBI:29934"/>
        <dbReference type="EC" id="5.4.99.5"/>
    </reaction>
</comment>
<evidence type="ECO:0000256" key="3">
    <source>
        <dbReference type="ARBA" id="ARBA00022729"/>
    </source>
</evidence>
<reference evidence="8 9" key="1">
    <citation type="journal article" date="2019" name="Emerg. Microbes Infect.">
        <title>Comprehensive subspecies identification of 175 nontuberculous mycobacteria species based on 7547 genomic profiles.</title>
        <authorList>
            <person name="Matsumoto Y."/>
            <person name="Kinjo T."/>
            <person name="Motooka D."/>
            <person name="Nabeya D."/>
            <person name="Jung N."/>
            <person name="Uechi K."/>
            <person name="Horii T."/>
            <person name="Iida T."/>
            <person name="Fujita J."/>
            <person name="Nakamura S."/>
        </authorList>
    </citation>
    <scope>NUCLEOTIDE SEQUENCE [LARGE SCALE GENOMIC DNA]</scope>
    <source>
        <strain evidence="8 9">JCM 18538</strain>
        <plasmid evidence="8">pJCM18538</plasmid>
    </source>
</reference>
<evidence type="ECO:0000313" key="9">
    <source>
        <dbReference type="Proteomes" id="UP000467428"/>
    </source>
</evidence>
<comment type="pathway">
    <text evidence="1 5">Metabolic intermediate biosynthesis; prephenate biosynthesis; prephenate from chorismate: step 1/1.</text>
</comment>
<dbReference type="AlphaFoldDB" id="A0A7I7RQF5"/>
<dbReference type="InterPro" id="IPR036263">
    <property type="entry name" value="Chorismate_II_sf"/>
</dbReference>
<dbReference type="NCBIfam" id="NF006741">
    <property type="entry name" value="PRK09269.1"/>
    <property type="match status" value="1"/>
</dbReference>
<name>A0A7I7RQF5_9MYCO</name>
<feature type="domain" description="Chorismate mutase" evidence="7">
    <location>
        <begin position="15"/>
        <end position="111"/>
    </location>
</feature>
<dbReference type="NCBIfam" id="TIGR01806">
    <property type="entry name" value="CM_mono2"/>
    <property type="match status" value="1"/>
</dbReference>
<keyword evidence="4 5" id="KW-0413">Isomerase</keyword>
<dbReference type="EC" id="5.4.99.5" evidence="2 5"/>
<dbReference type="InterPro" id="IPR036979">
    <property type="entry name" value="CM_dom_sf"/>
</dbReference>
<protein>
    <recommendedName>
        <fullName evidence="2 5">Chorismate mutase</fullName>
        <ecNumber evidence="2 5">5.4.99.5</ecNumber>
    </recommendedName>
</protein>
<dbReference type="KEGG" id="marz:MARA_02320"/>
<evidence type="ECO:0000256" key="5">
    <source>
        <dbReference type="PIRNR" id="PIRNR026640"/>
    </source>
</evidence>
<dbReference type="GO" id="GO:0046417">
    <property type="term" value="P:chorismate metabolic process"/>
    <property type="evidence" value="ECO:0007669"/>
    <property type="project" value="InterPro"/>
</dbReference>
<dbReference type="InterPro" id="IPR051331">
    <property type="entry name" value="Chorismate_mutase-related"/>
</dbReference>
<dbReference type="GO" id="GO:0004106">
    <property type="term" value="F:chorismate mutase activity"/>
    <property type="evidence" value="ECO:0007669"/>
    <property type="project" value="UniProtKB-EC"/>
</dbReference>
<dbReference type="InterPro" id="IPR008240">
    <property type="entry name" value="Chorismate_mutase_periplasmic"/>
</dbReference>
<evidence type="ECO:0000313" key="8">
    <source>
        <dbReference type="EMBL" id="BBY46802.1"/>
    </source>
</evidence>
<dbReference type="Proteomes" id="UP000467428">
    <property type="component" value="Plasmid pJCM18538"/>
</dbReference>
<dbReference type="Pfam" id="PF01817">
    <property type="entry name" value="CM_2"/>
    <property type="match status" value="1"/>
</dbReference>
<evidence type="ECO:0000256" key="1">
    <source>
        <dbReference type="ARBA" id="ARBA00004817"/>
    </source>
</evidence>
<keyword evidence="8" id="KW-0614">Plasmid</keyword>
<keyword evidence="3 6" id="KW-0732">Signal</keyword>
<proteinExistence type="predicted"/>
<dbReference type="UniPathway" id="UPA00120">
    <property type="reaction ID" value="UER00203"/>
</dbReference>
<geneLocation type="plasmid" evidence="8">
    <name>pJCM18538</name>
</geneLocation>
<evidence type="ECO:0000259" key="7">
    <source>
        <dbReference type="PROSITE" id="PS51168"/>
    </source>
</evidence>
<comment type="function">
    <text evidence="5">Catalyzes the Claisen rearrangement of chorismate to prephenate.</text>
</comment>
<keyword evidence="9" id="KW-1185">Reference proteome</keyword>
<sequence>MSSPSRVVRRVIVSCLATTVSLTASASIAAADEPSPLARLVTHAAERLQTADPVAASKFHTGGAVDDPAREDAVIDAVTAAATAHQVDAEFVHRVFRDQIDATDSLEHSRFAQWKIDPASVPRDAPDLSSLRNDIDRLNEAMVEDMADAGDALHAASCPSDLAKAEKAAVAAKQLDELYARALHFAVHDYCQGGPLR</sequence>
<gene>
    <name evidence="8" type="ORF">MARA_02320</name>
</gene>
<feature type="chain" id="PRO_5038569434" description="Chorismate mutase" evidence="6">
    <location>
        <begin position="27"/>
        <end position="197"/>
    </location>
</feature>
<dbReference type="GO" id="GO:0009697">
    <property type="term" value="P:salicylic acid biosynthetic process"/>
    <property type="evidence" value="ECO:0007669"/>
    <property type="project" value="TreeGrafter"/>
</dbReference>
<evidence type="ECO:0000256" key="2">
    <source>
        <dbReference type="ARBA" id="ARBA00012404"/>
    </source>
</evidence>
<feature type="signal peptide" evidence="6">
    <location>
        <begin position="1"/>
        <end position="26"/>
    </location>
</feature>